<evidence type="ECO:0000256" key="6">
    <source>
        <dbReference type="ARBA" id="ARBA00022842"/>
    </source>
</evidence>
<keyword evidence="4 7" id="KW-0418">Kinase</keyword>
<keyword evidence="6 7" id="KW-0460">Magnesium</keyword>
<evidence type="ECO:0000259" key="9">
    <source>
        <dbReference type="PROSITE" id="PS50035"/>
    </source>
</evidence>
<dbReference type="Pfam" id="PF13089">
    <property type="entry name" value="PP_kinase_N"/>
    <property type="match status" value="1"/>
</dbReference>
<dbReference type="InterPro" id="IPR003414">
    <property type="entry name" value="PP_kinase"/>
</dbReference>
<evidence type="ECO:0000256" key="3">
    <source>
        <dbReference type="ARBA" id="ARBA00022741"/>
    </source>
</evidence>
<keyword evidence="2 7" id="KW-0808">Transferase</keyword>
<comment type="caution">
    <text evidence="10">The sequence shown here is derived from an EMBL/GenBank/DDBJ whole genome shotgun (WGS) entry which is preliminary data.</text>
</comment>
<evidence type="ECO:0000256" key="2">
    <source>
        <dbReference type="ARBA" id="ARBA00022679"/>
    </source>
</evidence>
<dbReference type="Pfam" id="PF17941">
    <property type="entry name" value="PP_kinase_C_1"/>
    <property type="match status" value="1"/>
</dbReference>
<evidence type="ECO:0000313" key="10">
    <source>
        <dbReference type="EMBL" id="GAA4920592.1"/>
    </source>
</evidence>
<dbReference type="Gene3D" id="3.30.1840.10">
    <property type="entry name" value="Polyphosphate kinase middle domain"/>
    <property type="match status" value="1"/>
</dbReference>
<accession>A0ABP9FY48</accession>
<dbReference type="InterPro" id="IPR024953">
    <property type="entry name" value="PP_kinase_middle"/>
</dbReference>
<dbReference type="Gene3D" id="1.20.58.310">
    <property type="entry name" value="Polyphosphate kinase N-terminal domain"/>
    <property type="match status" value="1"/>
</dbReference>
<feature type="binding site" evidence="7">
    <location>
        <position position="45"/>
    </location>
    <ligand>
        <name>ATP</name>
        <dbReference type="ChEBI" id="CHEBI:30616"/>
    </ligand>
</feature>
<feature type="binding site" evidence="7">
    <location>
        <position position="393"/>
    </location>
    <ligand>
        <name>Mg(2+)</name>
        <dbReference type="ChEBI" id="CHEBI:18420"/>
    </ligand>
</feature>
<feature type="domain" description="PLD phosphodiesterase" evidence="9">
    <location>
        <begin position="580"/>
        <end position="610"/>
    </location>
</feature>
<feature type="binding site" evidence="7">
    <location>
        <position position="456"/>
    </location>
    <ligand>
        <name>ATP</name>
        <dbReference type="ChEBI" id="CHEBI:30616"/>
    </ligand>
</feature>
<dbReference type="SUPFAM" id="SSF56024">
    <property type="entry name" value="Phospholipase D/nuclease"/>
    <property type="match status" value="2"/>
</dbReference>
<dbReference type="NCBIfam" id="NF003917">
    <property type="entry name" value="PRK05443.1-1"/>
    <property type="match status" value="1"/>
</dbReference>
<dbReference type="InterPro" id="IPR036832">
    <property type="entry name" value="PPK_N_dom_sf"/>
</dbReference>
<dbReference type="CDD" id="cd09167">
    <property type="entry name" value="PLDc_EcPPK1_C2_like"/>
    <property type="match status" value="1"/>
</dbReference>
<dbReference type="Pfam" id="PF02503">
    <property type="entry name" value="PP_kinase"/>
    <property type="match status" value="1"/>
</dbReference>
<sequence length="682" mass="77651">METNNLFNDRDLSWLSFNGRVLAEAAKPSVPLLERIKFLSIFSSNLDEFYRVRMPVLAAFQKITSDGDGADTANLQQARETILAQQQLFGKTLVAQIIPELSENGIHLFYNEAIPDKYQALLTAYFYSDVLGFLQPVYVGLNDINFFPENNKLYFLVVIENGGKQETVIVNIPSDKVPRFYTTELNGETAVFFLDDIMRLNLKLLFLGKIVKGCYSFKITRDAELDLKDEYTSDVAGQVEKQLNKRDQGLATRFLFEPGIPLYSLNLTTEQLGLANAVSVEGGRYHNLKDFADFPVKNSALSYDRWPAANCPDVPRDTTLLQYLDGRDVLLNVPYQSYHSILRLFNEAATHPDVEEVYITLYRVARESKIVNALISAAKNGKKVTVMIELKARFDEANNIKWARKMKDAGVRIIYSITALKVHAKVALVKRRDGDRIKYTGLLATGNFNESTASFYTDHILMTSNPALTREMELLLLFLAKRQKPSSPDLIPFGELLVSQFNLQRRFLELIDNEIANAQQGLPASITIKMNNLEEKVLISKLYDASRAGVKIQLIVRGICCIVPGVQGMSENIEVRRIVDRYLEHGRIFIFENRGDKQVYMGSADWMNRNIYRRIEVCFPVYNAGIKAEILHLIDLQWQDNMQAVYIDREMSNKPVARQGEAVQSQHAIYNFLKNDKHETII</sequence>
<evidence type="ECO:0000256" key="4">
    <source>
        <dbReference type="ARBA" id="ARBA00022777"/>
    </source>
</evidence>
<comment type="PTM">
    <text evidence="7 8">An intermediate of this reaction is the autophosphorylated ppk in which a phosphate is covalently linked to a histidine residue through a N-P bond.</text>
</comment>
<dbReference type="PANTHER" id="PTHR30218">
    <property type="entry name" value="POLYPHOSPHATE KINASE"/>
    <property type="match status" value="1"/>
</dbReference>
<feature type="binding site" evidence="7">
    <location>
        <position position="557"/>
    </location>
    <ligand>
        <name>ATP</name>
        <dbReference type="ChEBI" id="CHEBI:30616"/>
    </ligand>
</feature>
<comment type="catalytic activity">
    <reaction evidence="7 8">
        <text>[phosphate](n) + ATP = [phosphate](n+1) + ADP</text>
        <dbReference type="Rhea" id="RHEA:19573"/>
        <dbReference type="Rhea" id="RHEA-COMP:9859"/>
        <dbReference type="Rhea" id="RHEA-COMP:14280"/>
        <dbReference type="ChEBI" id="CHEBI:16838"/>
        <dbReference type="ChEBI" id="CHEBI:30616"/>
        <dbReference type="ChEBI" id="CHEBI:456216"/>
        <dbReference type="EC" id="2.7.4.1"/>
    </reaction>
</comment>
<feature type="binding site" evidence="7">
    <location>
        <position position="585"/>
    </location>
    <ligand>
        <name>ATP</name>
        <dbReference type="ChEBI" id="CHEBI:30616"/>
    </ligand>
</feature>
<gene>
    <name evidence="10" type="primary">ppk1_2</name>
    <name evidence="7" type="synonym">ppk</name>
    <name evidence="10" type="ORF">GCM10023313_25460</name>
</gene>
<evidence type="ECO:0000256" key="5">
    <source>
        <dbReference type="ARBA" id="ARBA00022840"/>
    </source>
</evidence>
<dbReference type="HAMAP" id="MF_00347">
    <property type="entry name" value="Polyphosphate_kinase"/>
    <property type="match status" value="1"/>
</dbReference>
<dbReference type="PROSITE" id="PS50035">
    <property type="entry name" value="PLD"/>
    <property type="match status" value="1"/>
</dbReference>
<dbReference type="InterPro" id="IPR001736">
    <property type="entry name" value="PLipase_D/transphosphatidylase"/>
</dbReference>
<evidence type="ECO:0000256" key="1">
    <source>
        <dbReference type="ARBA" id="ARBA00022553"/>
    </source>
</evidence>
<organism evidence="10 11">
    <name type="scientific">Mucilaginibacter defluvii</name>
    <dbReference type="NCBI Taxonomy" id="1196019"/>
    <lineage>
        <taxon>Bacteria</taxon>
        <taxon>Pseudomonadati</taxon>
        <taxon>Bacteroidota</taxon>
        <taxon>Sphingobacteriia</taxon>
        <taxon>Sphingobacteriales</taxon>
        <taxon>Sphingobacteriaceae</taxon>
        <taxon>Mucilaginibacter</taxon>
    </lineage>
</organism>
<feature type="binding site" evidence="7">
    <location>
        <position position="363"/>
    </location>
    <ligand>
        <name>Mg(2+)</name>
        <dbReference type="ChEBI" id="CHEBI:18420"/>
    </ligand>
</feature>
<dbReference type="SUPFAM" id="SSF140356">
    <property type="entry name" value="PPK N-terminal domain-like"/>
    <property type="match status" value="1"/>
</dbReference>
<dbReference type="Proteomes" id="UP001501436">
    <property type="component" value="Unassembled WGS sequence"/>
</dbReference>
<protein>
    <recommendedName>
        <fullName evidence="7 8">Polyphosphate kinase</fullName>
        <ecNumber evidence="7 8">2.7.4.1</ecNumber>
    </recommendedName>
    <alternativeName>
        <fullName evidence="7">ATP-polyphosphate phosphotransferase</fullName>
    </alternativeName>
    <alternativeName>
        <fullName evidence="7">Polyphosphoric acid kinase</fullName>
    </alternativeName>
</protein>
<reference evidence="11" key="1">
    <citation type="journal article" date="2019" name="Int. J. Syst. Evol. Microbiol.">
        <title>The Global Catalogue of Microorganisms (GCM) 10K type strain sequencing project: providing services to taxonomists for standard genome sequencing and annotation.</title>
        <authorList>
            <consortium name="The Broad Institute Genomics Platform"/>
            <consortium name="The Broad Institute Genome Sequencing Center for Infectious Disease"/>
            <person name="Wu L."/>
            <person name="Ma J."/>
        </authorList>
    </citation>
    <scope>NUCLEOTIDE SEQUENCE [LARGE SCALE GENOMIC DNA]</scope>
    <source>
        <strain evidence="11">JCM 18283</strain>
    </source>
</reference>
<keyword evidence="3 7" id="KW-0547">Nucleotide-binding</keyword>
<name>A0ABP9FY48_9SPHI</name>
<keyword evidence="5 7" id="KW-0067">ATP-binding</keyword>
<comment type="function">
    <text evidence="7 8">Catalyzes the reversible transfer of the terminal phosphate of ATP to form a long-chain polyphosphate (polyP).</text>
</comment>
<dbReference type="GO" id="GO:0016301">
    <property type="term" value="F:kinase activity"/>
    <property type="evidence" value="ECO:0007669"/>
    <property type="project" value="UniProtKB-KW"/>
</dbReference>
<comment type="cofactor">
    <cofactor evidence="7">
        <name>Mg(2+)</name>
        <dbReference type="ChEBI" id="CHEBI:18420"/>
    </cofactor>
</comment>
<comment type="similarity">
    <text evidence="7 8">Belongs to the polyphosphate kinase 1 (PPK1) family.</text>
</comment>
<dbReference type="Pfam" id="PF13090">
    <property type="entry name" value="PP_kinase_C"/>
    <property type="match status" value="1"/>
</dbReference>
<dbReference type="EC" id="2.7.4.1" evidence="7 8"/>
<dbReference type="InterPro" id="IPR041108">
    <property type="entry name" value="PP_kinase_C_1"/>
</dbReference>
<dbReference type="PIRSF" id="PIRSF015589">
    <property type="entry name" value="PP_kinase"/>
    <property type="match status" value="1"/>
</dbReference>
<evidence type="ECO:0000256" key="7">
    <source>
        <dbReference type="HAMAP-Rule" id="MF_00347"/>
    </source>
</evidence>
<dbReference type="RefSeq" id="WP_345331593.1">
    <property type="nucleotide sequence ID" value="NZ_BAABJI010000002.1"/>
</dbReference>
<dbReference type="InterPro" id="IPR036830">
    <property type="entry name" value="PP_kinase_middle_dom_sf"/>
</dbReference>
<dbReference type="NCBIfam" id="TIGR03705">
    <property type="entry name" value="poly_P_kin"/>
    <property type="match status" value="1"/>
</dbReference>
<feature type="active site" description="Phosphohistidine intermediate" evidence="7">
    <location>
        <position position="423"/>
    </location>
</feature>
<dbReference type="InterPro" id="IPR025200">
    <property type="entry name" value="PPK_C_dom2"/>
</dbReference>
<evidence type="ECO:0000313" key="11">
    <source>
        <dbReference type="Proteomes" id="UP001501436"/>
    </source>
</evidence>
<keyword evidence="1 7" id="KW-0597">Phosphoprotein</keyword>
<dbReference type="InterPro" id="IPR025198">
    <property type="entry name" value="PPK_N_dom"/>
</dbReference>
<dbReference type="EMBL" id="BAABJI010000002">
    <property type="protein sequence ID" value="GAA4920592.1"/>
    <property type="molecule type" value="Genomic_DNA"/>
</dbReference>
<keyword evidence="7" id="KW-0479">Metal-binding</keyword>
<proteinExistence type="inferred from homology"/>
<dbReference type="PANTHER" id="PTHR30218:SF0">
    <property type="entry name" value="POLYPHOSPHATE KINASE"/>
    <property type="match status" value="1"/>
</dbReference>
<evidence type="ECO:0000256" key="8">
    <source>
        <dbReference type="RuleBase" id="RU003800"/>
    </source>
</evidence>
<keyword evidence="11" id="KW-1185">Reference proteome</keyword>
<dbReference type="Gene3D" id="3.30.870.10">
    <property type="entry name" value="Endonuclease Chain A"/>
    <property type="match status" value="2"/>
</dbReference>
<dbReference type="SUPFAM" id="SSF143724">
    <property type="entry name" value="PHP14-like"/>
    <property type="match status" value="1"/>
</dbReference>